<evidence type="ECO:0000313" key="2">
    <source>
        <dbReference type="Proteomes" id="UP000620559"/>
    </source>
</evidence>
<accession>A0A8J7F8F1</accession>
<gene>
    <name evidence="1" type="ORF">IQ247_28205</name>
</gene>
<protein>
    <submittedName>
        <fullName evidence="1">Uncharacterized protein</fullName>
    </submittedName>
</protein>
<name>A0A8J7F8F1_9CYAN</name>
<keyword evidence="2" id="KW-1185">Reference proteome</keyword>
<dbReference type="RefSeq" id="WP_193925090.1">
    <property type="nucleotide sequence ID" value="NZ_JADEWL010000173.1"/>
</dbReference>
<dbReference type="EMBL" id="JADEWL010000173">
    <property type="protein sequence ID" value="MBE9216497.1"/>
    <property type="molecule type" value="Genomic_DNA"/>
</dbReference>
<dbReference type="AlphaFoldDB" id="A0A8J7F8F1"/>
<organism evidence="1 2">
    <name type="scientific">Plectonema cf. radiosum LEGE 06105</name>
    <dbReference type="NCBI Taxonomy" id="945769"/>
    <lineage>
        <taxon>Bacteria</taxon>
        <taxon>Bacillati</taxon>
        <taxon>Cyanobacteriota</taxon>
        <taxon>Cyanophyceae</taxon>
        <taxon>Oscillatoriophycideae</taxon>
        <taxon>Oscillatoriales</taxon>
        <taxon>Microcoleaceae</taxon>
        <taxon>Plectonema</taxon>
    </lineage>
</organism>
<comment type="caution">
    <text evidence="1">The sequence shown here is derived from an EMBL/GenBank/DDBJ whole genome shotgun (WGS) entry which is preliminary data.</text>
</comment>
<reference evidence="1" key="1">
    <citation type="submission" date="2020-10" db="EMBL/GenBank/DDBJ databases">
        <authorList>
            <person name="Castelo-Branco R."/>
            <person name="Eusebio N."/>
            <person name="Adriana R."/>
            <person name="Vieira A."/>
            <person name="Brugerolle De Fraissinette N."/>
            <person name="Rezende De Castro R."/>
            <person name="Schneider M.P."/>
            <person name="Vasconcelos V."/>
            <person name="Leao P.N."/>
        </authorList>
    </citation>
    <scope>NUCLEOTIDE SEQUENCE</scope>
    <source>
        <strain evidence="1">LEGE 06105</strain>
    </source>
</reference>
<evidence type="ECO:0000313" key="1">
    <source>
        <dbReference type="EMBL" id="MBE9216497.1"/>
    </source>
</evidence>
<sequence length="47" mass="5110">MPVKAISLRTSLAIPPSLADFNTYLDELPRCQSCMGEVCLAKGERIA</sequence>
<proteinExistence type="predicted"/>
<dbReference type="Proteomes" id="UP000620559">
    <property type="component" value="Unassembled WGS sequence"/>
</dbReference>